<protein>
    <submittedName>
        <fullName evidence="1">Uncharacterized protein</fullName>
    </submittedName>
</protein>
<comment type="caution">
    <text evidence="1">The sequence shown here is derived from an EMBL/GenBank/DDBJ whole genome shotgun (WGS) entry which is preliminary data.</text>
</comment>
<evidence type="ECO:0000313" key="2">
    <source>
        <dbReference type="Proteomes" id="UP001153328"/>
    </source>
</evidence>
<organism evidence="1 2">
    <name type="scientific">Actinacidiphila bryophytorum</name>
    <dbReference type="NCBI Taxonomy" id="1436133"/>
    <lineage>
        <taxon>Bacteria</taxon>
        <taxon>Bacillati</taxon>
        <taxon>Actinomycetota</taxon>
        <taxon>Actinomycetes</taxon>
        <taxon>Kitasatosporales</taxon>
        <taxon>Streptomycetaceae</taxon>
        <taxon>Actinacidiphila</taxon>
    </lineage>
</organism>
<evidence type="ECO:0000313" key="1">
    <source>
        <dbReference type="EMBL" id="CAG7647306.1"/>
    </source>
</evidence>
<dbReference type="EMBL" id="CAJVAX010000018">
    <property type="protein sequence ID" value="CAG7647306.1"/>
    <property type="molecule type" value="Genomic_DNA"/>
</dbReference>
<dbReference type="AlphaFoldDB" id="A0A9W4H3G0"/>
<reference evidence="1" key="1">
    <citation type="submission" date="2021-06" db="EMBL/GenBank/DDBJ databases">
        <authorList>
            <person name="Arsene-Ploetze F."/>
        </authorList>
    </citation>
    <scope>NUCLEOTIDE SEQUENCE</scope>
    <source>
        <strain evidence="1">SBRY1</strain>
    </source>
</reference>
<keyword evidence="2" id="KW-1185">Reference proteome</keyword>
<dbReference type="Proteomes" id="UP001153328">
    <property type="component" value="Unassembled WGS sequence"/>
</dbReference>
<name>A0A9W4H3G0_9ACTN</name>
<accession>A0A9W4H3G0</accession>
<gene>
    <name evidence="1" type="ORF">SBRY_40635</name>
</gene>
<sequence length="165" mass="17298">MYRRKMPEVPEKGCTERNLLVTARPGGHAAAWTEGSGVSGIDECLLRAMALPGARGAALVEWVSGLALGVVGEAAGGDHEVVAAETAAYARATAEHPVFTADQDGPGPAAQEVVVVTGTGYHLLRFTEAPYEGGVFLYLWLDREQANLALAMRGLRALAEGLVLV</sequence>
<proteinExistence type="predicted"/>